<evidence type="ECO:0000313" key="6">
    <source>
        <dbReference type="Proteomes" id="UP000254912"/>
    </source>
</evidence>
<evidence type="ECO:0000313" key="5">
    <source>
        <dbReference type="EMBL" id="RDL05363.1"/>
    </source>
</evidence>
<comment type="caution">
    <text evidence="5">The sequence shown here is derived from an EMBL/GenBank/DDBJ whole genome shotgun (WGS) entry which is preliminary data.</text>
</comment>
<accession>A0A288Q9E9</accession>
<dbReference type="NCBIfam" id="TIGR03695">
    <property type="entry name" value="menH_SHCHC"/>
    <property type="match status" value="1"/>
</dbReference>
<proteinExistence type="predicted"/>
<keyword evidence="6" id="KW-1185">Reference proteome</keyword>
<dbReference type="PANTHER" id="PTHR42916">
    <property type="entry name" value="2-SUCCINYL-5-ENOLPYRUVYL-6-HYDROXY-3-CYCLOHEXENE-1-CARBOXYLATE SYNTHASE"/>
    <property type="match status" value="1"/>
</dbReference>
<gene>
    <name evidence="5" type="ORF">DFP99_1320</name>
</gene>
<dbReference type="EMBL" id="QRAS01000003">
    <property type="protein sequence ID" value="RDL05363.1"/>
    <property type="molecule type" value="Genomic_DNA"/>
</dbReference>
<evidence type="ECO:0000259" key="4">
    <source>
        <dbReference type="Pfam" id="PF00561"/>
    </source>
</evidence>
<dbReference type="GeneID" id="94546475"/>
<dbReference type="GO" id="GO:0070205">
    <property type="term" value="F:2-succinyl-6-hydroxy-2,4-cyclohexadiene-1-carboxylate synthase activity"/>
    <property type="evidence" value="ECO:0007669"/>
    <property type="project" value="UniProtKB-UniRule"/>
</dbReference>
<feature type="domain" description="AB hydrolase-1" evidence="4">
    <location>
        <begin position="27"/>
        <end position="253"/>
    </location>
</feature>
<dbReference type="KEGG" id="wso:WSWS_01289"/>
<name>A0A288Q9E9_9LACO</name>
<dbReference type="RefSeq" id="WP_070230484.1">
    <property type="nucleotide sequence ID" value="NZ_BJYO01000004.1"/>
</dbReference>
<dbReference type="InterPro" id="IPR022485">
    <property type="entry name" value="SHCHC_synthase_MenH"/>
</dbReference>
<dbReference type="GO" id="GO:0009234">
    <property type="term" value="P:menaquinone biosynthetic process"/>
    <property type="evidence" value="ECO:0007669"/>
    <property type="project" value="UniProtKB-UniRule"/>
</dbReference>
<evidence type="ECO:0000256" key="2">
    <source>
        <dbReference type="ARBA" id="ARBA00023239"/>
    </source>
</evidence>
<dbReference type="Gene3D" id="3.40.50.1820">
    <property type="entry name" value="alpha/beta hydrolase"/>
    <property type="match status" value="1"/>
</dbReference>
<dbReference type="Pfam" id="PF00561">
    <property type="entry name" value="Abhydrolase_1"/>
    <property type="match status" value="1"/>
</dbReference>
<dbReference type="InterPro" id="IPR000073">
    <property type="entry name" value="AB_hydrolase_1"/>
</dbReference>
<dbReference type="EC" id="4.2.99.20" evidence="3"/>
<dbReference type="InterPro" id="IPR029058">
    <property type="entry name" value="AB_hydrolase_fold"/>
</dbReference>
<dbReference type="AlphaFoldDB" id="A0A288Q9E9"/>
<sequence length="265" mass="29480">MIKHITITGYDYAVELRGSGRPIWVALHGFLGSAADFAEITFPGTVIIPNLLGFAQTDQLVAAKRFTAAQQVADLHTLIHAITDEPVRLLGYSMGGRLALQYALTYPTDLTSLWLESSTAGVSDAAARLARRQSDHEKALRVEQQGMAKFIAAWETMPLFASQTEVSTAQQAFMHAQRLHHLAANVANSLRYFGTGYQPNNWLRLNELTMPVHLITGERDVKFKAIADQMRSLIKTVNHVQVEGAGHNVHFERKAAYNQWLRQAD</sequence>
<keyword evidence="2" id="KW-0456">Lyase</keyword>
<organism evidence="5 6">
    <name type="scientific">Weissella soli</name>
    <dbReference type="NCBI Taxonomy" id="155866"/>
    <lineage>
        <taxon>Bacteria</taxon>
        <taxon>Bacillati</taxon>
        <taxon>Bacillota</taxon>
        <taxon>Bacilli</taxon>
        <taxon>Lactobacillales</taxon>
        <taxon>Lactobacillaceae</taxon>
        <taxon>Weissella</taxon>
    </lineage>
</organism>
<dbReference type="PRINTS" id="PR00111">
    <property type="entry name" value="ABHYDROLASE"/>
</dbReference>
<protein>
    <recommendedName>
        <fullName evidence="3">2-succinyl-6-hydroxy-2,4-cyclohexadiene-1-carboxylate synthase</fullName>
        <ecNumber evidence="3">4.2.99.20</ecNumber>
    </recommendedName>
</protein>
<evidence type="ECO:0000256" key="1">
    <source>
        <dbReference type="ARBA" id="ARBA00022428"/>
    </source>
</evidence>
<dbReference type="Proteomes" id="UP000254912">
    <property type="component" value="Unassembled WGS sequence"/>
</dbReference>
<keyword evidence="1" id="KW-0474">Menaquinone biosynthesis</keyword>
<dbReference type="SUPFAM" id="SSF53474">
    <property type="entry name" value="alpha/beta-Hydrolases"/>
    <property type="match status" value="1"/>
</dbReference>
<reference evidence="5 6" key="1">
    <citation type="submission" date="2018-07" db="EMBL/GenBank/DDBJ databases">
        <title>Genomic Encyclopedia of Type Strains, Phase III (KMG-III): the genomes of soil and plant-associated and newly described type strains.</title>
        <authorList>
            <person name="Whitman W."/>
        </authorList>
    </citation>
    <scope>NUCLEOTIDE SEQUENCE [LARGE SCALE GENOMIC DNA]</scope>
    <source>
        <strain evidence="5 6">CECT 7031</strain>
    </source>
</reference>
<evidence type="ECO:0000256" key="3">
    <source>
        <dbReference type="NCBIfam" id="TIGR03695"/>
    </source>
</evidence>
<dbReference type="PANTHER" id="PTHR42916:SF1">
    <property type="entry name" value="PROTEIN PHYLLO, CHLOROPLASTIC"/>
    <property type="match status" value="1"/>
</dbReference>